<evidence type="ECO:0000256" key="1">
    <source>
        <dbReference type="ARBA" id="ARBA00004167"/>
    </source>
</evidence>
<dbReference type="Ensembl" id="ENSLAFT00000031025.1">
    <property type="protein sequence ID" value="ENSLAFP00000029074.1"/>
    <property type="gene ID" value="ENSLAFG00000028176.1"/>
</dbReference>
<dbReference type="SMART" id="SM00409">
    <property type="entry name" value="IG"/>
    <property type="match status" value="1"/>
</dbReference>
<feature type="region of interest" description="Disordered" evidence="5">
    <location>
        <begin position="187"/>
        <end position="221"/>
    </location>
</feature>
<feature type="transmembrane region" description="Helical" evidence="6">
    <location>
        <begin position="158"/>
        <end position="178"/>
    </location>
</feature>
<accession>G3UML5</accession>
<comment type="subcellular location">
    <subcellularLocation>
        <location evidence="1">Membrane</location>
        <topology evidence="1">Single-pass membrane protein</topology>
    </subcellularLocation>
</comment>
<evidence type="ECO:0000259" key="7">
    <source>
        <dbReference type="SMART" id="SM00409"/>
    </source>
</evidence>
<dbReference type="Gene3D" id="2.60.40.10">
    <property type="entry name" value="Immunoglobulins"/>
    <property type="match status" value="1"/>
</dbReference>
<dbReference type="GO" id="GO:0042288">
    <property type="term" value="F:MHC class I protein binding"/>
    <property type="evidence" value="ECO:0007669"/>
    <property type="project" value="TreeGrafter"/>
</dbReference>
<dbReference type="InterPro" id="IPR013106">
    <property type="entry name" value="Ig_V-set"/>
</dbReference>
<evidence type="ECO:0000256" key="2">
    <source>
        <dbReference type="ARBA" id="ARBA00022692"/>
    </source>
</evidence>
<sequence length="264" mass="29450">GFGVEQPAHLSAPKGDTIHIPFSFYHHWESIDVSISWRRGHFHGKFFYNMTPLFIHEDYKDRLSLNWTKGQTKGYLRISDLRSEDENEYFCRIRINTQRHGVQQWQSIHGTTLTIISAAKCLTTAPPGLHTAVSAHCKRDTHQDESSASGPLSLGAKVGVAVACAAFITAVLGLMLFLRCKRRKAGRQTKAKTPAREPFQNTEEKYENIGSKGQDTDPKLDHKDNGIVYASLVLSSPTSPEAPPCQPHHGSLQAETLYTVLKAK</sequence>
<evidence type="ECO:0000256" key="4">
    <source>
        <dbReference type="ARBA" id="ARBA00023136"/>
    </source>
</evidence>
<name>G3UML5_LOXAF</name>
<keyword evidence="3 6" id="KW-1133">Transmembrane helix</keyword>
<dbReference type="AlphaFoldDB" id="G3UML5"/>
<dbReference type="eggNOG" id="ENOG502TEI2">
    <property type="taxonomic scope" value="Eukaryota"/>
</dbReference>
<dbReference type="Proteomes" id="UP000007646">
    <property type="component" value="Unassembled WGS sequence"/>
</dbReference>
<dbReference type="GO" id="GO:0016020">
    <property type="term" value="C:membrane"/>
    <property type="evidence" value="ECO:0007669"/>
    <property type="project" value="UniProtKB-SubCell"/>
</dbReference>
<keyword evidence="2 6" id="KW-0812">Transmembrane</keyword>
<dbReference type="GeneTree" id="ENSGT00390000008831"/>
<dbReference type="SUPFAM" id="SSF48726">
    <property type="entry name" value="Immunoglobulin"/>
    <property type="match status" value="1"/>
</dbReference>
<dbReference type="GO" id="GO:0071944">
    <property type="term" value="C:cell periphery"/>
    <property type="evidence" value="ECO:0007669"/>
    <property type="project" value="UniProtKB-ARBA"/>
</dbReference>
<reference evidence="8" key="3">
    <citation type="submission" date="2025-09" db="UniProtKB">
        <authorList>
            <consortium name="Ensembl"/>
        </authorList>
    </citation>
    <scope>IDENTIFICATION</scope>
    <source>
        <strain evidence="8">Isolate ISIS603380</strain>
    </source>
</reference>
<dbReference type="OMA" id="KQMWQSI"/>
<evidence type="ECO:0000256" key="5">
    <source>
        <dbReference type="SAM" id="MobiDB-lite"/>
    </source>
</evidence>
<dbReference type="STRING" id="9785.ENSLAFP00000029074"/>
<dbReference type="InParanoid" id="G3UML5"/>
<dbReference type="FunCoup" id="G3UML5">
    <property type="interactions" value="146"/>
</dbReference>
<dbReference type="PANTHER" id="PTHR15549:SF26">
    <property type="entry name" value="AXIAL BUDDING PATTERN PROTEIN 2-RELATED"/>
    <property type="match status" value="1"/>
</dbReference>
<evidence type="ECO:0000313" key="9">
    <source>
        <dbReference type="Proteomes" id="UP000007646"/>
    </source>
</evidence>
<protein>
    <recommendedName>
        <fullName evidence="7">Immunoglobulin domain-containing protein</fullName>
    </recommendedName>
</protein>
<reference evidence="8" key="2">
    <citation type="submission" date="2025-08" db="UniProtKB">
        <authorList>
            <consortium name="Ensembl"/>
        </authorList>
    </citation>
    <scope>IDENTIFICATION</scope>
    <source>
        <strain evidence="8">Isolate ISIS603380</strain>
    </source>
</reference>
<keyword evidence="9" id="KW-1185">Reference proteome</keyword>
<proteinExistence type="predicted"/>
<dbReference type="InterPro" id="IPR036179">
    <property type="entry name" value="Ig-like_dom_sf"/>
</dbReference>
<dbReference type="HOGENOM" id="CLU_070832_0_0_1"/>
<evidence type="ECO:0000256" key="3">
    <source>
        <dbReference type="ARBA" id="ARBA00022989"/>
    </source>
</evidence>
<dbReference type="InterPro" id="IPR013783">
    <property type="entry name" value="Ig-like_fold"/>
</dbReference>
<dbReference type="Pfam" id="PF07686">
    <property type="entry name" value="V-set"/>
    <property type="match status" value="1"/>
</dbReference>
<reference evidence="8 9" key="1">
    <citation type="submission" date="2009-06" db="EMBL/GenBank/DDBJ databases">
        <title>The Genome Sequence of Loxodonta africana (African elephant).</title>
        <authorList>
            <person name="Di Palma F."/>
            <person name="Heiman D."/>
            <person name="Young S."/>
            <person name="Johnson J."/>
            <person name="Lander E.S."/>
            <person name="Lindblad-Toh K."/>
        </authorList>
    </citation>
    <scope>NUCLEOTIDE SEQUENCE [LARGE SCALE GENOMIC DNA]</scope>
    <source>
        <strain evidence="8 9">Isolate ISIS603380</strain>
    </source>
</reference>
<feature type="domain" description="Immunoglobulin" evidence="7">
    <location>
        <begin position="7"/>
        <end position="116"/>
    </location>
</feature>
<evidence type="ECO:0000256" key="6">
    <source>
        <dbReference type="SAM" id="Phobius"/>
    </source>
</evidence>
<dbReference type="InterPro" id="IPR003599">
    <property type="entry name" value="Ig_sub"/>
</dbReference>
<evidence type="ECO:0000313" key="8">
    <source>
        <dbReference type="Ensembl" id="ENSLAFP00000029074.1"/>
    </source>
</evidence>
<organism evidence="8 9">
    <name type="scientific">Loxodonta africana</name>
    <name type="common">African elephant</name>
    <dbReference type="NCBI Taxonomy" id="9785"/>
    <lineage>
        <taxon>Eukaryota</taxon>
        <taxon>Metazoa</taxon>
        <taxon>Chordata</taxon>
        <taxon>Craniata</taxon>
        <taxon>Vertebrata</taxon>
        <taxon>Euteleostomi</taxon>
        <taxon>Mammalia</taxon>
        <taxon>Eutheria</taxon>
        <taxon>Afrotheria</taxon>
        <taxon>Proboscidea</taxon>
        <taxon>Elephantidae</taxon>
        <taxon>Loxodonta</taxon>
    </lineage>
</organism>
<dbReference type="InterPro" id="IPR051694">
    <property type="entry name" value="Immunoregulatory_rcpt-like"/>
</dbReference>
<keyword evidence="4 6" id="KW-0472">Membrane</keyword>
<dbReference type="PANTHER" id="PTHR15549">
    <property type="entry name" value="PAIRED IMMUNOGLOBULIN-LIKE TYPE 2 RECEPTOR"/>
    <property type="match status" value="1"/>
</dbReference>